<protein>
    <recommendedName>
        <fullName evidence="3">Endonuclease/exonuclease/phosphatase domain-containing protein</fullName>
    </recommendedName>
</protein>
<organism evidence="1 2">
    <name type="scientific">Psychroserpens burtonensis</name>
    <dbReference type="NCBI Taxonomy" id="49278"/>
    <lineage>
        <taxon>Bacteria</taxon>
        <taxon>Pseudomonadati</taxon>
        <taxon>Bacteroidota</taxon>
        <taxon>Flavobacteriia</taxon>
        <taxon>Flavobacteriales</taxon>
        <taxon>Flavobacteriaceae</taxon>
        <taxon>Psychroserpens</taxon>
    </lineage>
</organism>
<name>A0A5C7B5K5_9FLAO</name>
<dbReference type="EMBL" id="VOSB01000026">
    <property type="protein sequence ID" value="TXE15699.1"/>
    <property type="molecule type" value="Genomic_DNA"/>
</dbReference>
<evidence type="ECO:0000313" key="2">
    <source>
        <dbReference type="Proteomes" id="UP000321938"/>
    </source>
</evidence>
<reference evidence="1 2" key="1">
    <citation type="submission" date="2019-08" db="EMBL/GenBank/DDBJ databases">
        <title>Genome of Psychroserpens burtonensis ACAM 167.</title>
        <authorList>
            <person name="Bowman J.P."/>
        </authorList>
    </citation>
    <scope>NUCLEOTIDE SEQUENCE [LARGE SCALE GENOMIC DNA]</scope>
    <source>
        <strain evidence="1 2">ACAM 167</strain>
    </source>
</reference>
<sequence>MLLACQSIKFKPKKSDHTFHVVNFHSRTHSDQPELEIELFKDYHQRLNTDHILIAGDFNINERHNIWDGFYQQGYKSAVKSSKTTLKRKCSSGDYLSHSIDNIYYSKRIKLFNSGVVDYVETCKNLLAARKISDHLPVFLEFSITDN</sequence>
<accession>A0A5C7B5K5</accession>
<dbReference type="OrthoDB" id="5500612at2"/>
<gene>
    <name evidence="1" type="ORF">ES692_15585</name>
</gene>
<dbReference type="RefSeq" id="WP_147232022.1">
    <property type="nucleotide sequence ID" value="NZ_VOSB01000026.1"/>
</dbReference>
<dbReference type="InterPro" id="IPR036691">
    <property type="entry name" value="Endo/exonu/phosph_ase_sf"/>
</dbReference>
<evidence type="ECO:0000313" key="1">
    <source>
        <dbReference type="EMBL" id="TXE15699.1"/>
    </source>
</evidence>
<dbReference type="Proteomes" id="UP000321938">
    <property type="component" value="Unassembled WGS sequence"/>
</dbReference>
<keyword evidence="2" id="KW-1185">Reference proteome</keyword>
<dbReference type="SUPFAM" id="SSF56219">
    <property type="entry name" value="DNase I-like"/>
    <property type="match status" value="1"/>
</dbReference>
<dbReference type="Gene3D" id="3.60.10.10">
    <property type="entry name" value="Endonuclease/exonuclease/phosphatase"/>
    <property type="match status" value="1"/>
</dbReference>
<proteinExistence type="predicted"/>
<comment type="caution">
    <text evidence="1">The sequence shown here is derived from an EMBL/GenBank/DDBJ whole genome shotgun (WGS) entry which is preliminary data.</text>
</comment>
<evidence type="ECO:0008006" key="3">
    <source>
        <dbReference type="Google" id="ProtNLM"/>
    </source>
</evidence>
<dbReference type="AlphaFoldDB" id="A0A5C7B5K5"/>